<feature type="domain" description="UspA" evidence="2">
    <location>
        <begin position="2"/>
        <end position="133"/>
    </location>
</feature>
<proteinExistence type="inferred from homology"/>
<protein>
    <submittedName>
        <fullName evidence="3">Universal stress protein</fullName>
    </submittedName>
</protein>
<dbReference type="Gene3D" id="3.40.50.620">
    <property type="entry name" value="HUPs"/>
    <property type="match status" value="2"/>
</dbReference>
<name>A0A7H8NIE7_9ACTN</name>
<accession>A0A7H8NIE7</accession>
<evidence type="ECO:0000313" key="4">
    <source>
        <dbReference type="Proteomes" id="UP000509303"/>
    </source>
</evidence>
<dbReference type="InterPro" id="IPR006015">
    <property type="entry name" value="Universal_stress_UspA"/>
</dbReference>
<feature type="domain" description="UspA" evidence="2">
    <location>
        <begin position="153"/>
        <end position="286"/>
    </location>
</feature>
<evidence type="ECO:0000313" key="3">
    <source>
        <dbReference type="EMBL" id="QKW54190.1"/>
    </source>
</evidence>
<keyword evidence="4" id="KW-1185">Reference proteome</keyword>
<reference evidence="3 4" key="1">
    <citation type="submission" date="2020-06" db="EMBL/GenBank/DDBJ databases">
        <title>Genome mining for natural products.</title>
        <authorList>
            <person name="Zhang B."/>
            <person name="Shi J."/>
            <person name="Ge H."/>
        </authorList>
    </citation>
    <scope>NUCLEOTIDE SEQUENCE [LARGE SCALE GENOMIC DNA]</scope>
    <source>
        <strain evidence="3 4">NA00687</strain>
    </source>
</reference>
<dbReference type="PANTHER" id="PTHR46268:SF6">
    <property type="entry name" value="UNIVERSAL STRESS PROTEIN UP12"/>
    <property type="match status" value="1"/>
</dbReference>
<dbReference type="Proteomes" id="UP000509303">
    <property type="component" value="Chromosome"/>
</dbReference>
<dbReference type="AlphaFoldDB" id="A0A7H8NIE7"/>
<sequence>MISVGVDGSPASSAAARWAAREAQRRDLPLRLVHVADRRGTAPAGPIDGCPPPRRIARVPRQVADELRFAHPDLSVSSVVIFGSPAAVLDLTAEQSDMLVLGSRGNGAVPRLLAGSVALATLHRTARPVVLVRADDHWPHGEGLPSTPASLGQVVVGLEVSRPSDDLLRFAFDAAAHRAGVLRVVHGWTTYVPDGAPGASSVDPLPALADNEALSSALDPWRAKYPDVEVEAEAVVGRPAEHLVDAARGADLVVVGRSTRRPLGISHIGQVTRAVLHHAPAPVAVVAHE</sequence>
<dbReference type="SUPFAM" id="SSF52402">
    <property type="entry name" value="Adenine nucleotide alpha hydrolases-like"/>
    <property type="match status" value="2"/>
</dbReference>
<dbReference type="InterPro" id="IPR014729">
    <property type="entry name" value="Rossmann-like_a/b/a_fold"/>
</dbReference>
<evidence type="ECO:0000259" key="2">
    <source>
        <dbReference type="Pfam" id="PF00582"/>
    </source>
</evidence>
<gene>
    <name evidence="3" type="ORF">HUT08_02720</name>
</gene>
<dbReference type="RefSeq" id="WP_176165832.1">
    <property type="nucleotide sequence ID" value="NZ_CP054929.1"/>
</dbReference>
<evidence type="ECO:0000256" key="1">
    <source>
        <dbReference type="ARBA" id="ARBA00008791"/>
    </source>
</evidence>
<dbReference type="PANTHER" id="PTHR46268">
    <property type="entry name" value="STRESS RESPONSE PROTEIN NHAX"/>
    <property type="match status" value="1"/>
</dbReference>
<dbReference type="Pfam" id="PF00582">
    <property type="entry name" value="Usp"/>
    <property type="match status" value="2"/>
</dbReference>
<dbReference type="EMBL" id="CP054929">
    <property type="protein sequence ID" value="QKW54190.1"/>
    <property type="molecule type" value="Genomic_DNA"/>
</dbReference>
<organism evidence="3 4">
    <name type="scientific">Streptomyces buecherae</name>
    <dbReference type="NCBI Taxonomy" id="2763006"/>
    <lineage>
        <taxon>Bacteria</taxon>
        <taxon>Bacillati</taxon>
        <taxon>Actinomycetota</taxon>
        <taxon>Actinomycetes</taxon>
        <taxon>Kitasatosporales</taxon>
        <taxon>Streptomycetaceae</taxon>
        <taxon>Streptomyces</taxon>
    </lineage>
</organism>
<dbReference type="PRINTS" id="PR01438">
    <property type="entry name" value="UNVRSLSTRESS"/>
</dbReference>
<dbReference type="InterPro" id="IPR006016">
    <property type="entry name" value="UspA"/>
</dbReference>
<comment type="similarity">
    <text evidence="1">Belongs to the universal stress protein A family.</text>
</comment>